<sequence length="79" mass="8407">MPLNTLARLENTVLPIWVNHQGLFPSVTISFNLAAGQSLGNAADVIRQAEVAASMRDSITGTFQGTAQAFQTSLASEPY</sequence>
<dbReference type="GO" id="GO:0022857">
    <property type="term" value="F:transmembrane transporter activity"/>
    <property type="evidence" value="ECO:0007669"/>
    <property type="project" value="InterPro"/>
</dbReference>
<dbReference type="Pfam" id="PF00873">
    <property type="entry name" value="ACR_tran"/>
    <property type="match status" value="1"/>
</dbReference>
<dbReference type="InterPro" id="IPR001036">
    <property type="entry name" value="Acrflvin-R"/>
</dbReference>
<comment type="caution">
    <text evidence="1">The sequence shown here is derived from an EMBL/GenBank/DDBJ whole genome shotgun (WGS) entry which is preliminary data.</text>
</comment>
<dbReference type="EMBL" id="NBTY01000102">
    <property type="protein sequence ID" value="OTP72891.1"/>
    <property type="molecule type" value="Genomic_DNA"/>
</dbReference>
<dbReference type="SUPFAM" id="SSF82693">
    <property type="entry name" value="Multidrug efflux transporter AcrB pore domain, PN1, PN2, PC1 and PC2 subdomains"/>
    <property type="match status" value="1"/>
</dbReference>
<protein>
    <submittedName>
        <fullName evidence="1">Acriflavin resistance protein</fullName>
    </submittedName>
</protein>
<dbReference type="Proteomes" id="UP000194546">
    <property type="component" value="Unassembled WGS sequence"/>
</dbReference>
<name>A0A242MNW6_CABSO</name>
<reference evidence="1 2" key="1">
    <citation type="submission" date="2017-03" db="EMBL/GenBank/DDBJ databases">
        <title>Genome analysis of strain PAMC 26510.</title>
        <authorList>
            <person name="Oh H.-M."/>
            <person name="Yang J.-A."/>
        </authorList>
    </citation>
    <scope>NUCLEOTIDE SEQUENCE [LARGE SCALE GENOMIC DNA]</scope>
    <source>
        <strain evidence="1 2">PAMC 26510</strain>
    </source>
</reference>
<dbReference type="AlphaFoldDB" id="A0A242MNW6"/>
<evidence type="ECO:0000313" key="2">
    <source>
        <dbReference type="Proteomes" id="UP000194546"/>
    </source>
</evidence>
<proteinExistence type="predicted"/>
<evidence type="ECO:0000313" key="1">
    <source>
        <dbReference type="EMBL" id="OTP72891.1"/>
    </source>
</evidence>
<gene>
    <name evidence="1" type="ORF">PAMC26510_20615</name>
</gene>
<dbReference type="GO" id="GO:0016020">
    <property type="term" value="C:membrane"/>
    <property type="evidence" value="ECO:0007669"/>
    <property type="project" value="InterPro"/>
</dbReference>
<accession>A0A242MNW6</accession>
<organism evidence="1 2">
    <name type="scientific">Caballeronia sordidicola</name>
    <name type="common">Burkholderia sordidicola</name>
    <dbReference type="NCBI Taxonomy" id="196367"/>
    <lineage>
        <taxon>Bacteria</taxon>
        <taxon>Pseudomonadati</taxon>
        <taxon>Pseudomonadota</taxon>
        <taxon>Betaproteobacteria</taxon>
        <taxon>Burkholderiales</taxon>
        <taxon>Burkholderiaceae</taxon>
        <taxon>Caballeronia</taxon>
    </lineage>
</organism>
<dbReference type="Gene3D" id="3.30.70.1440">
    <property type="entry name" value="Multidrug efflux transporter AcrB pore domain"/>
    <property type="match status" value="1"/>
</dbReference>